<keyword evidence="4" id="KW-0238">DNA-binding</keyword>
<dbReference type="PANTHER" id="PTHR44591">
    <property type="entry name" value="STRESS RESPONSE REGULATOR PROTEIN 1"/>
    <property type="match status" value="1"/>
</dbReference>
<evidence type="ECO:0000259" key="7">
    <source>
        <dbReference type="PROSITE" id="PS50110"/>
    </source>
</evidence>
<evidence type="ECO:0000256" key="3">
    <source>
        <dbReference type="ARBA" id="ARBA00023015"/>
    </source>
</evidence>
<gene>
    <name evidence="9" type="primary">cheY</name>
    <name evidence="8" type="ORF">DHJJDJHP_00022</name>
    <name evidence="9" type="ORF">LDNCKMAD_00006</name>
</gene>
<evidence type="ECO:0000313" key="8">
    <source>
        <dbReference type="EMBL" id="QNO49215.1"/>
    </source>
</evidence>
<evidence type="ECO:0000256" key="5">
    <source>
        <dbReference type="ARBA" id="ARBA00023163"/>
    </source>
</evidence>
<evidence type="ECO:0000313" key="9">
    <source>
        <dbReference type="EMBL" id="QNO49241.1"/>
    </source>
</evidence>
<keyword evidence="1 6" id="KW-0597">Phosphoprotein</keyword>
<dbReference type="AlphaFoldDB" id="A0A7G9YMK7"/>
<dbReference type="Pfam" id="PF00072">
    <property type="entry name" value="Response_reg"/>
    <property type="match status" value="1"/>
</dbReference>
<reference evidence="9" key="1">
    <citation type="submission" date="2020-06" db="EMBL/GenBank/DDBJ databases">
        <title>Unique genomic features of the anaerobic methanotrophic archaea.</title>
        <authorList>
            <person name="Chadwick G.L."/>
            <person name="Skennerton C.T."/>
            <person name="Laso-Perez R."/>
            <person name="Leu A.O."/>
            <person name="Speth D.R."/>
            <person name="Yu H."/>
            <person name="Morgan-Lang C."/>
            <person name="Hatzenpichler R."/>
            <person name="Goudeau D."/>
            <person name="Malmstrom R."/>
            <person name="Brazelton W.J."/>
            <person name="Woyke T."/>
            <person name="Hallam S.J."/>
            <person name="Tyson G.W."/>
            <person name="Wegener G."/>
            <person name="Boetius A."/>
            <person name="Orphan V."/>
        </authorList>
    </citation>
    <scope>NUCLEOTIDE SEQUENCE</scope>
</reference>
<evidence type="ECO:0000256" key="1">
    <source>
        <dbReference type="ARBA" id="ARBA00022553"/>
    </source>
</evidence>
<evidence type="ECO:0000256" key="4">
    <source>
        <dbReference type="ARBA" id="ARBA00023125"/>
    </source>
</evidence>
<dbReference type="FunFam" id="3.40.50.2300:FF:000001">
    <property type="entry name" value="DNA-binding response regulator PhoB"/>
    <property type="match status" value="1"/>
</dbReference>
<dbReference type="InterPro" id="IPR050595">
    <property type="entry name" value="Bact_response_regulator"/>
</dbReference>
<feature type="domain" description="Response regulatory" evidence="7">
    <location>
        <begin position="4"/>
        <end position="121"/>
    </location>
</feature>
<keyword evidence="3" id="KW-0805">Transcription regulation</keyword>
<dbReference type="GO" id="GO:0000160">
    <property type="term" value="P:phosphorelay signal transduction system"/>
    <property type="evidence" value="ECO:0007669"/>
    <property type="project" value="UniProtKB-KW"/>
</dbReference>
<keyword evidence="5" id="KW-0804">Transcription</keyword>
<dbReference type="EMBL" id="MT631374">
    <property type="protein sequence ID" value="QNO49215.1"/>
    <property type="molecule type" value="Genomic_DNA"/>
</dbReference>
<feature type="modified residue" description="4-aspartylphosphate" evidence="6">
    <location>
        <position position="53"/>
    </location>
</feature>
<sequence length="127" mass="14241">MSVRIMAVDDEPDTVDLITLVLENEGYEVLPAYSGRDALDMLKDTKPDLILLDIMMEDIDGWGVYESIRKNDKTKDIPVVMLTAKAQSIDKMIGLHVVGVDEYITKPFGHRELIDGIKKHLPVTGWG</sequence>
<dbReference type="PROSITE" id="PS50110">
    <property type="entry name" value="RESPONSE_REGULATORY"/>
    <property type="match status" value="1"/>
</dbReference>
<dbReference type="PANTHER" id="PTHR44591:SF3">
    <property type="entry name" value="RESPONSE REGULATORY DOMAIN-CONTAINING PROTEIN"/>
    <property type="match status" value="1"/>
</dbReference>
<keyword evidence="2" id="KW-0902">Two-component regulatory system</keyword>
<accession>A0A7G9YMK7</accession>
<name>A0A7G9YMK7_9EURY</name>
<dbReference type="InterPro" id="IPR011006">
    <property type="entry name" value="CheY-like_superfamily"/>
</dbReference>
<proteinExistence type="predicted"/>
<dbReference type="EMBL" id="MT631375">
    <property type="protein sequence ID" value="QNO49241.1"/>
    <property type="molecule type" value="Genomic_DNA"/>
</dbReference>
<organism evidence="9">
    <name type="scientific">Candidatus Methanogaster sp. ANME-2c ERB4</name>
    <dbReference type="NCBI Taxonomy" id="2759911"/>
    <lineage>
        <taxon>Archaea</taxon>
        <taxon>Methanobacteriati</taxon>
        <taxon>Methanobacteriota</taxon>
        <taxon>Stenosarchaea group</taxon>
        <taxon>Methanomicrobia</taxon>
        <taxon>Methanosarcinales</taxon>
        <taxon>ANME-2 cluster</taxon>
        <taxon>Candidatus Methanogasteraceae</taxon>
        <taxon>Candidatus Methanogaster</taxon>
    </lineage>
</organism>
<dbReference type="InterPro" id="IPR001789">
    <property type="entry name" value="Sig_transdc_resp-reg_receiver"/>
</dbReference>
<dbReference type="SMART" id="SM00448">
    <property type="entry name" value="REC"/>
    <property type="match status" value="1"/>
</dbReference>
<dbReference type="Gene3D" id="3.40.50.2300">
    <property type="match status" value="1"/>
</dbReference>
<dbReference type="GO" id="GO:0003677">
    <property type="term" value="F:DNA binding"/>
    <property type="evidence" value="ECO:0007669"/>
    <property type="project" value="UniProtKB-KW"/>
</dbReference>
<dbReference type="SUPFAM" id="SSF52172">
    <property type="entry name" value="CheY-like"/>
    <property type="match status" value="1"/>
</dbReference>
<protein>
    <submittedName>
        <fullName evidence="9">Chemotaxis protein CheY</fullName>
    </submittedName>
</protein>
<evidence type="ECO:0000256" key="2">
    <source>
        <dbReference type="ARBA" id="ARBA00023012"/>
    </source>
</evidence>
<evidence type="ECO:0000256" key="6">
    <source>
        <dbReference type="PROSITE-ProRule" id="PRU00169"/>
    </source>
</evidence>